<dbReference type="GO" id="GO:0005524">
    <property type="term" value="F:ATP binding"/>
    <property type="evidence" value="ECO:0007669"/>
    <property type="project" value="UniProtKB-KW"/>
</dbReference>
<organism evidence="6 7">
    <name type="scientific">Candidatus Kaiserbacteria bacterium CG_4_9_14_0_2_um_filter_41_32</name>
    <dbReference type="NCBI Taxonomy" id="1974601"/>
    <lineage>
        <taxon>Bacteria</taxon>
        <taxon>Candidatus Kaiseribacteriota</taxon>
    </lineage>
</organism>
<evidence type="ECO:0000256" key="4">
    <source>
        <dbReference type="ARBA" id="ARBA00022840"/>
    </source>
</evidence>
<dbReference type="GO" id="GO:0006423">
    <property type="term" value="P:cysteinyl-tRNA aminoacylation"/>
    <property type="evidence" value="ECO:0007669"/>
    <property type="project" value="InterPro"/>
</dbReference>
<dbReference type="SMART" id="SM00840">
    <property type="entry name" value="DALR_2"/>
    <property type="match status" value="1"/>
</dbReference>
<keyword evidence="4" id="KW-0067">ATP-binding</keyword>
<evidence type="ECO:0000259" key="5">
    <source>
        <dbReference type="SMART" id="SM00840"/>
    </source>
</evidence>
<evidence type="ECO:0000256" key="3">
    <source>
        <dbReference type="ARBA" id="ARBA00022741"/>
    </source>
</evidence>
<dbReference type="InterPro" id="IPR009080">
    <property type="entry name" value="tRNAsynth_Ia_anticodon-bd"/>
</dbReference>
<proteinExistence type="predicted"/>
<gene>
    <name evidence="6" type="ORF">CO026_02315</name>
</gene>
<evidence type="ECO:0000256" key="2">
    <source>
        <dbReference type="ARBA" id="ARBA00022598"/>
    </source>
</evidence>
<dbReference type="InterPro" id="IPR015273">
    <property type="entry name" value="Cys-tRNA-synt_Ia_DALR"/>
</dbReference>
<feature type="domain" description="Cysteinyl-tRNA synthetase class Ia DALR" evidence="5">
    <location>
        <begin position="18"/>
        <end position="73"/>
    </location>
</feature>
<keyword evidence="2 6" id="KW-0436">Ligase</keyword>
<dbReference type="Proteomes" id="UP000230391">
    <property type="component" value="Unassembled WGS sequence"/>
</dbReference>
<evidence type="ECO:0000313" key="6">
    <source>
        <dbReference type="EMBL" id="PJC56062.1"/>
    </source>
</evidence>
<protein>
    <recommendedName>
        <fullName evidence="1">Cysteine--tRNA ligase</fullName>
    </recommendedName>
</protein>
<dbReference type="GO" id="GO:0004817">
    <property type="term" value="F:cysteine-tRNA ligase activity"/>
    <property type="evidence" value="ECO:0007669"/>
    <property type="project" value="InterPro"/>
</dbReference>
<accession>A0A2M8FEP8</accession>
<dbReference type="EMBL" id="PFRD01000085">
    <property type="protein sequence ID" value="PJC56062.1"/>
    <property type="molecule type" value="Genomic_DNA"/>
</dbReference>
<dbReference type="GO" id="GO:0005737">
    <property type="term" value="C:cytoplasm"/>
    <property type="evidence" value="ECO:0007669"/>
    <property type="project" value="InterPro"/>
</dbReference>
<name>A0A2M8FEP8_9BACT</name>
<keyword evidence="3" id="KW-0547">Nucleotide-binding</keyword>
<comment type="caution">
    <text evidence="6">The sequence shown here is derived from an EMBL/GenBank/DDBJ whole genome shotgun (WGS) entry which is preliminary data.</text>
</comment>
<dbReference type="Pfam" id="PF23493">
    <property type="entry name" value="CysS_C"/>
    <property type="match status" value="1"/>
</dbReference>
<dbReference type="Gene3D" id="1.20.120.1910">
    <property type="entry name" value="Cysteine-tRNA ligase, C-terminal anti-codon recognition domain"/>
    <property type="match status" value="1"/>
</dbReference>
<dbReference type="Pfam" id="PF09190">
    <property type="entry name" value="DALR_2"/>
    <property type="match status" value="1"/>
</dbReference>
<reference evidence="7" key="1">
    <citation type="submission" date="2017-09" db="EMBL/GenBank/DDBJ databases">
        <title>Depth-based differentiation of microbial function through sediment-hosted aquifers and enrichment of novel symbionts in the deep terrestrial subsurface.</title>
        <authorList>
            <person name="Probst A.J."/>
            <person name="Ladd B."/>
            <person name="Jarett J.K."/>
            <person name="Geller-Mcgrath D.E."/>
            <person name="Sieber C.M.K."/>
            <person name="Emerson J.B."/>
            <person name="Anantharaman K."/>
            <person name="Thomas B.C."/>
            <person name="Malmstrom R."/>
            <person name="Stieglmeier M."/>
            <person name="Klingl A."/>
            <person name="Woyke T."/>
            <person name="Ryan C.M."/>
            <person name="Banfield J.F."/>
        </authorList>
    </citation>
    <scope>NUCLEOTIDE SEQUENCE [LARGE SCALE GENOMIC DNA]</scope>
</reference>
<evidence type="ECO:0000313" key="7">
    <source>
        <dbReference type="Proteomes" id="UP000230391"/>
    </source>
</evidence>
<feature type="non-terminal residue" evidence="6">
    <location>
        <position position="1"/>
    </location>
</feature>
<dbReference type="InterPro" id="IPR056411">
    <property type="entry name" value="CysS_C"/>
</dbReference>
<sequence>YEDYKNKATMPDPAYVTRFTEAINNDLDTPKAIALLFEITKDTNLSDSVKCATIKHFDKVLGIGMSEELDDALFLLGVLSLDEIPSEIQILVNEREAARIARNWDESDRLRSELNIKGYTVEDGPNGPKISKAN</sequence>
<dbReference type="AlphaFoldDB" id="A0A2M8FEP8"/>
<evidence type="ECO:0000256" key="1">
    <source>
        <dbReference type="ARBA" id="ARBA00014738"/>
    </source>
</evidence>
<dbReference type="SUPFAM" id="SSF47323">
    <property type="entry name" value="Anticodon-binding domain of a subclass of class I aminoacyl-tRNA synthetases"/>
    <property type="match status" value="1"/>
</dbReference>